<dbReference type="SUPFAM" id="SSF53756">
    <property type="entry name" value="UDP-Glycosyltransferase/glycogen phosphorylase"/>
    <property type="match status" value="1"/>
</dbReference>
<dbReference type="GO" id="GO:0016757">
    <property type="term" value="F:glycosyltransferase activity"/>
    <property type="evidence" value="ECO:0007669"/>
    <property type="project" value="InterPro"/>
</dbReference>
<reference evidence="4 5" key="1">
    <citation type="submission" date="2019-10" db="EMBL/GenBank/DDBJ databases">
        <title>Streptomyces sp. nov., a novel actinobacterium isolated from alkaline environment.</title>
        <authorList>
            <person name="Golinska P."/>
        </authorList>
    </citation>
    <scope>NUCLEOTIDE SEQUENCE [LARGE SCALE GENOMIC DNA]</scope>
    <source>
        <strain evidence="4 5">OF1</strain>
    </source>
</reference>
<comment type="caution">
    <text evidence="4">The sequence shown here is derived from an EMBL/GenBank/DDBJ whole genome shotgun (WGS) entry which is preliminary data.</text>
</comment>
<dbReference type="CDD" id="cd03820">
    <property type="entry name" value="GT4_AmsD-like"/>
    <property type="match status" value="1"/>
</dbReference>
<evidence type="ECO:0000313" key="5">
    <source>
        <dbReference type="Proteomes" id="UP000320857"/>
    </source>
</evidence>
<dbReference type="RefSeq" id="WP_143651238.1">
    <property type="nucleotide sequence ID" value="NZ_VJYK02000419.1"/>
</dbReference>
<dbReference type="AlphaFoldDB" id="A0A5P0Z0D8"/>
<sequence length="720" mass="77795">MKIAFLVYNMYGIGGTVRAVANLASALSEHHEVEVVSVFRRADSPRFPLDSRVRLTPLIEARHRAWRYAHPSGLRPSTMFHDPGPAGSAVPPSRLADRRVAAYLRRCRADAVVATRPLLVGYLAEYGRPDQLRVGWEHRTLDSHNPDLREEMLAAVARLDAYVTVSEADARQWRAALPAYGGAEVVGLPNAVPAPLVDPLQPPHPRVRADSRTVVAVGRLIPIKRYDRLIEAFAKVAAVRPEWDLRIYGSGRTEGRLRRRIDALGLGDRVRLMGAHAPIETEWAKAAVAAVSSDGESFGMTLVEAMRCGVPVVSTDCPFGPAEIVTPGVDGLLVPLEGGSDAYADALLRLVDDPEERRHLGEAALATGRRYDPADIAQRWTGLLAELTGGRSPHASSRRRPPGAALGALSGAVFALGEGAGRVLAAVASRRRTGARRVDPRARPLPARCAVTEDGSLRVVLDPSAVTADELRAGELVFRRRGGGDHAIRLPITDHGPDGVLLSRADHALAEGRWDCRLEPRIQPTSTRADFARPVAVTLLDSAALVTLPLATDSGRVAHWVPYTTADGHLALRTWLRPAHAEVEQVIAGEHAVTVVARLLPATDPAPDPRIVVCGPGPEWEIPVRSADGPSRIEFSLDYATALEHRTAARDTVWELRYRPGPGGGAVPLGRIAGDIPDRRRTDRYPAVTLDHPTHGPTRLRPVFTSRNGLALAMTAVPTD</sequence>
<keyword evidence="2 4" id="KW-0808">Transferase</keyword>
<dbReference type="Pfam" id="PF00534">
    <property type="entry name" value="Glycos_transf_1"/>
    <property type="match status" value="1"/>
</dbReference>
<accession>A0A5P0Z0D8</accession>
<evidence type="ECO:0000259" key="3">
    <source>
        <dbReference type="Pfam" id="PF00534"/>
    </source>
</evidence>
<name>A0A5P0Z0D8_9ACTN</name>
<dbReference type="EMBL" id="VJYK02000419">
    <property type="protein sequence ID" value="MQS05049.1"/>
    <property type="molecule type" value="Genomic_DNA"/>
</dbReference>
<dbReference type="PANTHER" id="PTHR12526">
    <property type="entry name" value="GLYCOSYLTRANSFERASE"/>
    <property type="match status" value="1"/>
</dbReference>
<protein>
    <recommendedName>
        <fullName evidence="1">D-inositol 3-phosphate glycosyltransferase</fullName>
    </recommendedName>
</protein>
<dbReference type="InterPro" id="IPR001296">
    <property type="entry name" value="Glyco_trans_1"/>
</dbReference>
<evidence type="ECO:0000256" key="1">
    <source>
        <dbReference type="ARBA" id="ARBA00021292"/>
    </source>
</evidence>
<organism evidence="4 5">
    <name type="scientific">Streptomyces alkaliterrae</name>
    <dbReference type="NCBI Taxonomy" id="2213162"/>
    <lineage>
        <taxon>Bacteria</taxon>
        <taxon>Bacillati</taxon>
        <taxon>Actinomycetota</taxon>
        <taxon>Actinomycetes</taxon>
        <taxon>Kitasatosporales</taxon>
        <taxon>Streptomycetaceae</taxon>
        <taxon>Streptomyces</taxon>
    </lineage>
</organism>
<feature type="domain" description="Glycosyl transferase family 1" evidence="3">
    <location>
        <begin position="208"/>
        <end position="364"/>
    </location>
</feature>
<proteinExistence type="predicted"/>
<evidence type="ECO:0000313" key="4">
    <source>
        <dbReference type="EMBL" id="MQS05049.1"/>
    </source>
</evidence>
<keyword evidence="5" id="KW-1185">Reference proteome</keyword>
<gene>
    <name evidence="4" type="ORF">FNX44_025005</name>
</gene>
<dbReference type="Gene3D" id="3.40.50.2000">
    <property type="entry name" value="Glycogen Phosphorylase B"/>
    <property type="match status" value="2"/>
</dbReference>
<dbReference type="Proteomes" id="UP000320857">
    <property type="component" value="Unassembled WGS sequence"/>
</dbReference>
<evidence type="ECO:0000256" key="2">
    <source>
        <dbReference type="ARBA" id="ARBA00022679"/>
    </source>
</evidence>
<dbReference type="PANTHER" id="PTHR12526:SF627">
    <property type="entry name" value="D-RHAMNOSYLTRANSFERASE WBPZ"/>
    <property type="match status" value="1"/>
</dbReference>